<feature type="domain" description="Methylamine utilisation protein MauE" evidence="6">
    <location>
        <begin position="4"/>
        <end position="96"/>
    </location>
</feature>
<sequence>MVAVNSASSVLLAVVFLVSSSSKFVGRTGFRQYRASVIASGVPTAYAHRVAVLTTGAEVTVVLLLALSPVLGSTRPGTAAASLLLLWLTAIAVRGARLRPDELTGPAFREATLLLIALTGVLTASAPGDPSSSELALAASSGLVGSLLFANLDQVVDLFGGPARRRFGGR</sequence>
<comment type="subcellular location">
    <subcellularLocation>
        <location evidence="1">Membrane</location>
        <topology evidence="1">Multi-pass membrane protein</topology>
    </subcellularLocation>
</comment>
<feature type="transmembrane region" description="Helical" evidence="5">
    <location>
        <begin position="79"/>
        <end position="96"/>
    </location>
</feature>
<evidence type="ECO:0000313" key="8">
    <source>
        <dbReference type="Proteomes" id="UP000318380"/>
    </source>
</evidence>
<dbReference type="Proteomes" id="UP000318380">
    <property type="component" value="Unassembled WGS sequence"/>
</dbReference>
<gene>
    <name evidence="7" type="ORF">FB561_3672</name>
</gene>
<dbReference type="EMBL" id="VIVK01000001">
    <property type="protein sequence ID" value="TWD82539.1"/>
    <property type="molecule type" value="Genomic_DNA"/>
</dbReference>
<protein>
    <recommendedName>
        <fullName evidence="6">Methylamine utilisation protein MauE domain-containing protein</fullName>
    </recommendedName>
</protein>
<evidence type="ECO:0000256" key="1">
    <source>
        <dbReference type="ARBA" id="ARBA00004141"/>
    </source>
</evidence>
<comment type="caution">
    <text evidence="7">The sequence shown here is derived from an EMBL/GenBank/DDBJ whole genome shotgun (WGS) entry which is preliminary data.</text>
</comment>
<evidence type="ECO:0000256" key="2">
    <source>
        <dbReference type="ARBA" id="ARBA00022692"/>
    </source>
</evidence>
<keyword evidence="2 5" id="KW-0812">Transmembrane</keyword>
<dbReference type="AlphaFoldDB" id="A0A561BUJ7"/>
<reference evidence="7 8" key="1">
    <citation type="submission" date="2019-06" db="EMBL/GenBank/DDBJ databases">
        <title>Sequencing the genomes of 1000 actinobacteria strains.</title>
        <authorList>
            <person name="Klenk H.-P."/>
        </authorList>
    </citation>
    <scope>NUCLEOTIDE SEQUENCE [LARGE SCALE GENOMIC DNA]</scope>
    <source>
        <strain evidence="7 8">DSM 24683</strain>
    </source>
</reference>
<dbReference type="RefSeq" id="WP_145808199.1">
    <property type="nucleotide sequence ID" value="NZ_VIVK01000001.1"/>
</dbReference>
<accession>A0A561BUJ7</accession>
<evidence type="ECO:0000313" key="7">
    <source>
        <dbReference type="EMBL" id="TWD82539.1"/>
    </source>
</evidence>
<evidence type="ECO:0000256" key="4">
    <source>
        <dbReference type="ARBA" id="ARBA00023136"/>
    </source>
</evidence>
<dbReference type="GO" id="GO:0016020">
    <property type="term" value="C:membrane"/>
    <property type="evidence" value="ECO:0007669"/>
    <property type="project" value="UniProtKB-SubCell"/>
</dbReference>
<evidence type="ECO:0000256" key="3">
    <source>
        <dbReference type="ARBA" id="ARBA00022989"/>
    </source>
</evidence>
<dbReference type="InterPro" id="IPR009908">
    <property type="entry name" value="Methylamine_util_MauE"/>
</dbReference>
<keyword evidence="3 5" id="KW-1133">Transmembrane helix</keyword>
<evidence type="ECO:0000259" key="6">
    <source>
        <dbReference type="Pfam" id="PF07291"/>
    </source>
</evidence>
<keyword evidence="8" id="KW-1185">Reference proteome</keyword>
<keyword evidence="4 5" id="KW-0472">Membrane</keyword>
<dbReference type="GO" id="GO:0030416">
    <property type="term" value="P:methylamine metabolic process"/>
    <property type="evidence" value="ECO:0007669"/>
    <property type="project" value="InterPro"/>
</dbReference>
<organism evidence="7 8">
    <name type="scientific">Kribbella amoyensis</name>
    <dbReference type="NCBI Taxonomy" id="996641"/>
    <lineage>
        <taxon>Bacteria</taxon>
        <taxon>Bacillati</taxon>
        <taxon>Actinomycetota</taxon>
        <taxon>Actinomycetes</taxon>
        <taxon>Propionibacteriales</taxon>
        <taxon>Kribbellaceae</taxon>
        <taxon>Kribbella</taxon>
    </lineage>
</organism>
<proteinExistence type="predicted"/>
<name>A0A561BUJ7_9ACTN</name>
<evidence type="ECO:0000256" key="5">
    <source>
        <dbReference type="SAM" id="Phobius"/>
    </source>
</evidence>
<feature type="transmembrane region" description="Helical" evidence="5">
    <location>
        <begin position="46"/>
        <end position="67"/>
    </location>
</feature>
<dbReference type="Pfam" id="PF07291">
    <property type="entry name" value="MauE"/>
    <property type="match status" value="1"/>
</dbReference>